<dbReference type="PANTHER" id="PTHR23020">
    <property type="entry name" value="UNCHARACTERIZED NUCLEAR HORMONE RECEPTOR-RELATED"/>
    <property type="match status" value="1"/>
</dbReference>
<keyword evidence="2" id="KW-1185">Reference proteome</keyword>
<dbReference type="Proteomes" id="UP001175261">
    <property type="component" value="Unassembled WGS sequence"/>
</dbReference>
<evidence type="ECO:0000313" key="1">
    <source>
        <dbReference type="EMBL" id="KAK0383658.1"/>
    </source>
</evidence>
<dbReference type="PANTHER" id="PTHR23020:SF41">
    <property type="entry name" value="AMINOGLYCOSIDE PHOSPHOTRANSFERASE DOMAIN-CONTAINING PROTEIN"/>
    <property type="match status" value="1"/>
</dbReference>
<evidence type="ECO:0008006" key="3">
    <source>
        <dbReference type="Google" id="ProtNLM"/>
    </source>
</evidence>
<dbReference type="AlphaFoldDB" id="A0AA39L4B3"/>
<dbReference type="InterPro" id="IPR011009">
    <property type="entry name" value="Kinase-like_dom_sf"/>
</dbReference>
<organism evidence="1 2">
    <name type="scientific">Sarocladium strictum</name>
    <name type="common">Black bundle disease fungus</name>
    <name type="synonym">Acremonium strictum</name>
    <dbReference type="NCBI Taxonomy" id="5046"/>
    <lineage>
        <taxon>Eukaryota</taxon>
        <taxon>Fungi</taxon>
        <taxon>Dikarya</taxon>
        <taxon>Ascomycota</taxon>
        <taxon>Pezizomycotina</taxon>
        <taxon>Sordariomycetes</taxon>
        <taxon>Hypocreomycetidae</taxon>
        <taxon>Hypocreales</taxon>
        <taxon>Sarocladiaceae</taxon>
        <taxon>Sarocladium</taxon>
    </lineage>
</organism>
<gene>
    <name evidence="1" type="ORF">NLU13_9569</name>
</gene>
<dbReference type="EMBL" id="JAPDFR010000009">
    <property type="protein sequence ID" value="KAK0383658.1"/>
    <property type="molecule type" value="Genomic_DNA"/>
</dbReference>
<dbReference type="SUPFAM" id="SSF56112">
    <property type="entry name" value="Protein kinase-like (PK-like)"/>
    <property type="match status" value="1"/>
</dbReference>
<dbReference type="Pfam" id="PF02958">
    <property type="entry name" value="EcKL"/>
    <property type="match status" value="1"/>
</dbReference>
<accession>A0AA39L4B3</accession>
<dbReference type="InterPro" id="IPR052961">
    <property type="entry name" value="Oxido-Kinase-like_Enzymes"/>
</dbReference>
<comment type="caution">
    <text evidence="1">The sequence shown here is derived from an EMBL/GenBank/DDBJ whole genome shotgun (WGS) entry which is preliminary data.</text>
</comment>
<proteinExistence type="predicted"/>
<reference evidence="1" key="1">
    <citation type="submission" date="2022-10" db="EMBL/GenBank/DDBJ databases">
        <title>Determination and structural analysis of whole genome sequence of Sarocladium strictum F4-1.</title>
        <authorList>
            <person name="Hu L."/>
            <person name="Jiang Y."/>
        </authorList>
    </citation>
    <scope>NUCLEOTIDE SEQUENCE</scope>
    <source>
        <strain evidence="1">F4-1</strain>
    </source>
</reference>
<name>A0AA39L4B3_SARSR</name>
<dbReference type="Gene3D" id="3.90.1200.10">
    <property type="match status" value="1"/>
</dbReference>
<protein>
    <recommendedName>
        <fullName evidence="3">Aminoglycoside phosphotransferase domain-containing protein</fullName>
    </recommendedName>
</protein>
<dbReference type="InterPro" id="IPR004119">
    <property type="entry name" value="EcKL"/>
</dbReference>
<evidence type="ECO:0000313" key="2">
    <source>
        <dbReference type="Proteomes" id="UP001175261"/>
    </source>
</evidence>
<sequence length="406" mass="45730">MVKTPEEVASLLLARHDLSLTSIRTIQSLWAGYGSICSIKARASTDEAASAIAQLVYGSGLKATKTTEIPLILKFISPPRSSSGDEGHLRKIFSYEVEQHFYGQLAPRLGETAKVAKVFESTEKNHVGLEGVMAMLLEDLRVSYDVAGGKREALQPRQVHSAIEWLANFHRISKDWFSRDDDHSRFVLPPLDEERRRKQGQGGDSVWLNGGYTYLATRRKEYASLEKDSSSEWSAAFCEPKSSLGCSIAEAVAKVLTPRGRLAESYIHGDVKSENMFTTEHGDKVAFFDFQYVGLGLGVCDLAKLFTCSIPIKMLGDDSEEVIPASEGEKDLLRRYRTALGMSANASEYPEEEFRRHWECALVDWCRFQASWGFWGNTEWLEGRVRSILQDDHWQSWLENELNKRG</sequence>